<evidence type="ECO:0000313" key="2">
    <source>
        <dbReference type="Proteomes" id="UP000245916"/>
    </source>
</evidence>
<dbReference type="Proteomes" id="UP000245916">
    <property type="component" value="Unassembled WGS sequence"/>
</dbReference>
<protein>
    <recommendedName>
        <fullName evidence="3">DUF3618 domain-containing protein</fullName>
    </recommendedName>
</protein>
<dbReference type="RefSeq" id="WP_109272315.1">
    <property type="nucleotide sequence ID" value="NZ_QFFF01000002.1"/>
</dbReference>
<gene>
    <name evidence="1" type="ORF">DF286_14075</name>
</gene>
<dbReference type="Pfam" id="PF12277">
    <property type="entry name" value="DUF3618"/>
    <property type="match status" value="1"/>
</dbReference>
<sequence length="131" mass="14380">MTPEANRIEQAKRAAEQARRQFASTAGAVQHRLKPANLMSSAWDGVREKGGEMADGAIETVKGRPIAASGILAGIVLFLAREPLWRLASGFFRQDEEEEAGIIRADLDHHDQEYDLTAPLVKRSKKEGVTV</sequence>
<evidence type="ECO:0008006" key="3">
    <source>
        <dbReference type="Google" id="ProtNLM"/>
    </source>
</evidence>
<evidence type="ECO:0000313" key="1">
    <source>
        <dbReference type="EMBL" id="PWG01253.1"/>
    </source>
</evidence>
<dbReference type="EMBL" id="QFFF01000002">
    <property type="protein sequence ID" value="PWG01253.1"/>
    <property type="molecule type" value="Genomic_DNA"/>
</dbReference>
<comment type="caution">
    <text evidence="1">The sequence shown here is derived from an EMBL/GenBank/DDBJ whole genome shotgun (WGS) entry which is preliminary data.</text>
</comment>
<accession>A0A2U2IYT1</accession>
<keyword evidence="2" id="KW-1185">Reference proteome</keyword>
<name>A0A2U2IYT1_9SPHN</name>
<dbReference type="OrthoDB" id="7571914at2"/>
<dbReference type="InterPro" id="IPR022062">
    <property type="entry name" value="DUF3618"/>
</dbReference>
<proteinExistence type="predicted"/>
<reference evidence="1 2" key="1">
    <citation type="submission" date="2018-05" db="EMBL/GenBank/DDBJ databases">
        <title>Genome of Sphingosinicella humi QZX222.</title>
        <authorList>
            <person name="Qiao Z."/>
            <person name="Wang G."/>
        </authorList>
    </citation>
    <scope>NUCLEOTIDE SEQUENCE [LARGE SCALE GENOMIC DNA]</scope>
    <source>
        <strain evidence="1 2">QZX222</strain>
    </source>
</reference>
<organism evidence="1 2">
    <name type="scientific">Allosphingosinicella humi</name>
    <dbReference type="NCBI Taxonomy" id="2068657"/>
    <lineage>
        <taxon>Bacteria</taxon>
        <taxon>Pseudomonadati</taxon>
        <taxon>Pseudomonadota</taxon>
        <taxon>Alphaproteobacteria</taxon>
        <taxon>Sphingomonadales</taxon>
        <taxon>Sphingomonadaceae</taxon>
        <taxon>Allosphingosinicella</taxon>
    </lineage>
</organism>
<dbReference type="AlphaFoldDB" id="A0A2U2IYT1"/>